<dbReference type="PRINTS" id="PR00081">
    <property type="entry name" value="GDHRDH"/>
</dbReference>
<dbReference type="GO" id="GO:0016491">
    <property type="term" value="F:oxidoreductase activity"/>
    <property type="evidence" value="ECO:0007669"/>
    <property type="project" value="UniProtKB-KW"/>
</dbReference>
<keyword evidence="5" id="KW-1185">Reference proteome</keyword>
<dbReference type="EMBL" id="JADNRY010000029">
    <property type="protein sequence ID" value="KAF9071810.1"/>
    <property type="molecule type" value="Genomic_DNA"/>
</dbReference>
<dbReference type="AlphaFoldDB" id="A0A9P5Q0R9"/>
<dbReference type="SUPFAM" id="SSF51735">
    <property type="entry name" value="NAD(P)-binding Rossmann-fold domains"/>
    <property type="match status" value="1"/>
</dbReference>
<name>A0A9P5Q0R9_9AGAR</name>
<evidence type="ECO:0000313" key="5">
    <source>
        <dbReference type="Proteomes" id="UP000772434"/>
    </source>
</evidence>
<keyword evidence="3" id="KW-0560">Oxidoreductase</keyword>
<dbReference type="PANTHER" id="PTHR24320:SF282">
    <property type="entry name" value="WW DOMAIN-CONTAINING OXIDOREDUCTASE"/>
    <property type="match status" value="1"/>
</dbReference>
<dbReference type="Pfam" id="PF00106">
    <property type="entry name" value="adh_short"/>
    <property type="match status" value="1"/>
</dbReference>
<proteinExistence type="inferred from homology"/>
<evidence type="ECO:0000313" key="4">
    <source>
        <dbReference type="EMBL" id="KAF9071810.1"/>
    </source>
</evidence>
<dbReference type="OrthoDB" id="191139at2759"/>
<evidence type="ECO:0000256" key="2">
    <source>
        <dbReference type="ARBA" id="ARBA00022857"/>
    </source>
</evidence>
<dbReference type="InterPro" id="IPR002347">
    <property type="entry name" value="SDR_fam"/>
</dbReference>
<accession>A0A9P5Q0R9</accession>
<dbReference type="InterPro" id="IPR036291">
    <property type="entry name" value="NAD(P)-bd_dom_sf"/>
</dbReference>
<protein>
    <submittedName>
        <fullName evidence="4">NAD-P-binding protein</fullName>
    </submittedName>
</protein>
<reference evidence="4" key="1">
    <citation type="submission" date="2020-11" db="EMBL/GenBank/DDBJ databases">
        <authorList>
            <consortium name="DOE Joint Genome Institute"/>
            <person name="Ahrendt S."/>
            <person name="Riley R."/>
            <person name="Andreopoulos W."/>
            <person name="Labutti K."/>
            <person name="Pangilinan J."/>
            <person name="Ruiz-Duenas F.J."/>
            <person name="Barrasa J.M."/>
            <person name="Sanchez-Garcia M."/>
            <person name="Camarero S."/>
            <person name="Miyauchi S."/>
            <person name="Serrano A."/>
            <person name="Linde D."/>
            <person name="Babiker R."/>
            <person name="Drula E."/>
            <person name="Ayuso-Fernandez I."/>
            <person name="Pacheco R."/>
            <person name="Padilla G."/>
            <person name="Ferreira P."/>
            <person name="Barriuso J."/>
            <person name="Kellner H."/>
            <person name="Castanera R."/>
            <person name="Alfaro M."/>
            <person name="Ramirez L."/>
            <person name="Pisabarro A.G."/>
            <person name="Kuo A."/>
            <person name="Tritt A."/>
            <person name="Lipzen A."/>
            <person name="He G."/>
            <person name="Yan M."/>
            <person name="Ng V."/>
            <person name="Cullen D."/>
            <person name="Martin F."/>
            <person name="Rosso M.-N."/>
            <person name="Henrissat B."/>
            <person name="Hibbett D."/>
            <person name="Martinez A.T."/>
            <person name="Grigoriev I.V."/>
        </authorList>
    </citation>
    <scope>NUCLEOTIDE SEQUENCE</scope>
    <source>
        <strain evidence="4">AH 40177</strain>
    </source>
</reference>
<gene>
    <name evidence="4" type="ORF">BDP27DRAFT_1401173</name>
</gene>
<evidence type="ECO:0000256" key="3">
    <source>
        <dbReference type="ARBA" id="ARBA00023002"/>
    </source>
</evidence>
<comment type="caution">
    <text evidence="4">The sequence shown here is derived from an EMBL/GenBank/DDBJ whole genome shotgun (WGS) entry which is preliminary data.</text>
</comment>
<organism evidence="4 5">
    <name type="scientific">Rhodocollybia butyracea</name>
    <dbReference type="NCBI Taxonomy" id="206335"/>
    <lineage>
        <taxon>Eukaryota</taxon>
        <taxon>Fungi</taxon>
        <taxon>Dikarya</taxon>
        <taxon>Basidiomycota</taxon>
        <taxon>Agaricomycotina</taxon>
        <taxon>Agaricomycetes</taxon>
        <taxon>Agaricomycetidae</taxon>
        <taxon>Agaricales</taxon>
        <taxon>Marasmiineae</taxon>
        <taxon>Omphalotaceae</taxon>
        <taxon>Rhodocollybia</taxon>
    </lineage>
</organism>
<dbReference type="Gene3D" id="3.40.50.720">
    <property type="entry name" value="NAD(P)-binding Rossmann-like Domain"/>
    <property type="match status" value="1"/>
</dbReference>
<dbReference type="PANTHER" id="PTHR24320">
    <property type="entry name" value="RETINOL DEHYDROGENASE"/>
    <property type="match status" value="1"/>
</dbReference>
<dbReference type="Proteomes" id="UP000772434">
    <property type="component" value="Unassembled WGS sequence"/>
</dbReference>
<comment type="similarity">
    <text evidence="1">Belongs to the short-chain dehydrogenases/reductases (SDR) family.</text>
</comment>
<sequence>MRKGFVKAVACENILMAPRFDPKKDLVNLSGRVVIVTGANRESGLGYGTVRHLARAGAKVYIAARNEKQSLASIEKIKAELDGQTHGGKVCFLKLDLSDPRGVKKVAEEFMAKESRLDVLVNNAAIVFVPFEKTSDGVSKIITTNLVGPFVFTLTLLPLLAKTAAQEGSDVRIVNLTSLVHYIAPKIKKLKTLDDLNQEFRRRPLSAFTRYGHTKVLIILWTKALHTYLNSPSTSSALPGTERITAMALDPGSVDTFSVRWPLPWLWRPFVRLVMTAPNLEVGTHPMAFAAAGKKIRDGKEAYGGRFLNERFKIAKPSRNARSEKISADLWTLLEKIKKDMGL</sequence>
<evidence type="ECO:0000256" key="1">
    <source>
        <dbReference type="ARBA" id="ARBA00006484"/>
    </source>
</evidence>
<keyword evidence="2" id="KW-0521">NADP</keyword>